<dbReference type="Gene3D" id="3.40.50.360">
    <property type="match status" value="1"/>
</dbReference>
<dbReference type="InterPro" id="IPR052200">
    <property type="entry name" value="Protoporphyrinogen_IX_DH"/>
</dbReference>
<protein>
    <submittedName>
        <fullName evidence="2">Flavodoxin family protein</fullName>
    </submittedName>
</protein>
<organism evidence="2 3">
    <name type="scientific">Vallitalea pronyensis</name>
    <dbReference type="NCBI Taxonomy" id="1348613"/>
    <lineage>
        <taxon>Bacteria</taxon>
        <taxon>Bacillati</taxon>
        <taxon>Bacillota</taxon>
        <taxon>Clostridia</taxon>
        <taxon>Lachnospirales</taxon>
        <taxon>Vallitaleaceae</taxon>
        <taxon>Vallitalea</taxon>
    </lineage>
</organism>
<dbReference type="Proteomes" id="UP000683246">
    <property type="component" value="Chromosome"/>
</dbReference>
<dbReference type="PANTHER" id="PTHR38030:SF2">
    <property type="entry name" value="PROTOPORPHYRINOGEN IX DEHYDROGENASE [QUINONE]"/>
    <property type="match status" value="1"/>
</dbReference>
<sequence>MKTLIICASYHHKNTMNIGKKMAEVLDATIIEPKDFHEDMLNRYGLIGFGSGIYNGKHHKSILALANQMKEQQHKHAFVFSTSTIPAKTMHKAMNDILTEKGFKIIGQFSCKGFMNYSFSKYIFGGLNKGRPNKRDYIDAMNFAKKIKAYQSDNGEK</sequence>
<dbReference type="SUPFAM" id="SSF52218">
    <property type="entry name" value="Flavoproteins"/>
    <property type="match status" value="1"/>
</dbReference>
<proteinExistence type="predicted"/>
<dbReference type="PANTHER" id="PTHR38030">
    <property type="entry name" value="PROTOPORPHYRINOGEN IX DEHYDROGENASE [MENAQUINONE]"/>
    <property type="match status" value="1"/>
</dbReference>
<dbReference type="InterPro" id="IPR026816">
    <property type="entry name" value="Flavodoxin_dom"/>
</dbReference>
<dbReference type="Pfam" id="PF12724">
    <property type="entry name" value="Flavodoxin_5"/>
    <property type="match status" value="1"/>
</dbReference>
<dbReference type="EMBL" id="CP058649">
    <property type="protein sequence ID" value="QUI25655.1"/>
    <property type="molecule type" value="Genomic_DNA"/>
</dbReference>
<dbReference type="GO" id="GO:0070819">
    <property type="term" value="F:menaquinone-dependent protoporphyrinogen oxidase activity"/>
    <property type="evidence" value="ECO:0007669"/>
    <property type="project" value="TreeGrafter"/>
</dbReference>
<dbReference type="GO" id="GO:0010181">
    <property type="term" value="F:FMN binding"/>
    <property type="evidence" value="ECO:0007669"/>
    <property type="project" value="TreeGrafter"/>
</dbReference>
<accession>A0A8J8MPM2</accession>
<dbReference type="GO" id="GO:0006783">
    <property type="term" value="P:heme biosynthetic process"/>
    <property type="evidence" value="ECO:0007669"/>
    <property type="project" value="TreeGrafter"/>
</dbReference>
<dbReference type="RefSeq" id="WP_212698743.1">
    <property type="nucleotide sequence ID" value="NZ_CP058649.1"/>
</dbReference>
<keyword evidence="3" id="KW-1185">Reference proteome</keyword>
<evidence type="ECO:0000259" key="1">
    <source>
        <dbReference type="Pfam" id="PF12724"/>
    </source>
</evidence>
<evidence type="ECO:0000313" key="3">
    <source>
        <dbReference type="Proteomes" id="UP000683246"/>
    </source>
</evidence>
<evidence type="ECO:0000313" key="2">
    <source>
        <dbReference type="EMBL" id="QUI25655.1"/>
    </source>
</evidence>
<dbReference type="InterPro" id="IPR029039">
    <property type="entry name" value="Flavoprotein-like_sf"/>
</dbReference>
<gene>
    <name evidence="2" type="ORF">HZI73_09405</name>
</gene>
<reference evidence="2" key="1">
    <citation type="submission" date="2020-07" db="EMBL/GenBank/DDBJ databases">
        <title>Vallitalea pronyensis genome.</title>
        <authorList>
            <person name="Postec A."/>
        </authorList>
    </citation>
    <scope>NUCLEOTIDE SEQUENCE</scope>
    <source>
        <strain evidence="2">FatNI3</strain>
    </source>
</reference>
<dbReference type="KEGG" id="vpy:HZI73_09405"/>
<name>A0A8J8MPM2_9FIRM</name>
<feature type="domain" description="Flavodoxin" evidence="1">
    <location>
        <begin position="14"/>
        <end position="102"/>
    </location>
</feature>
<dbReference type="AlphaFoldDB" id="A0A8J8MPM2"/>